<dbReference type="OrthoDB" id="5570839at2759"/>
<proteinExistence type="predicted"/>
<dbReference type="Proteomes" id="UP000193922">
    <property type="component" value="Unassembled WGS sequence"/>
</dbReference>
<keyword evidence="1" id="KW-0472">Membrane</keyword>
<sequence length="209" mass="24172">MLRTILYPIIIALLGVQTVLSAVQVGFYATYRIQYSRHSLRYYTDWRTYYRWAVLGTSLAIAFFLMIASRRAPFGNDPYRKGWRRGRTYPAVVSAFAFLWTALWIVIAVLQAYDHRQSDYRRKKADSTDVKDFVFPLGQGFSLQNKCETFPYPNMDRGKTVCRLLYIQSVLDIVAVCVWGLVFVAAVALFFARRQKRTPSIDETVAADF</sequence>
<organism evidence="2 3">
    <name type="scientific">Linderina pennispora</name>
    <dbReference type="NCBI Taxonomy" id="61395"/>
    <lineage>
        <taxon>Eukaryota</taxon>
        <taxon>Fungi</taxon>
        <taxon>Fungi incertae sedis</taxon>
        <taxon>Zoopagomycota</taxon>
        <taxon>Kickxellomycotina</taxon>
        <taxon>Kickxellomycetes</taxon>
        <taxon>Kickxellales</taxon>
        <taxon>Kickxellaceae</taxon>
        <taxon>Linderina</taxon>
    </lineage>
</organism>
<evidence type="ECO:0000256" key="1">
    <source>
        <dbReference type="SAM" id="Phobius"/>
    </source>
</evidence>
<comment type="caution">
    <text evidence="2">The sequence shown here is derived from an EMBL/GenBank/DDBJ whole genome shotgun (WGS) entry which is preliminary data.</text>
</comment>
<keyword evidence="1" id="KW-1133">Transmembrane helix</keyword>
<keyword evidence="3" id="KW-1185">Reference proteome</keyword>
<name>A0A1Y1VZ43_9FUNG</name>
<dbReference type="RefSeq" id="XP_040740517.1">
    <property type="nucleotide sequence ID" value="XM_040888549.1"/>
</dbReference>
<dbReference type="GeneID" id="63805197"/>
<feature type="transmembrane region" description="Helical" evidence="1">
    <location>
        <begin position="173"/>
        <end position="192"/>
    </location>
</feature>
<keyword evidence="1" id="KW-0812">Transmembrane</keyword>
<dbReference type="AlphaFoldDB" id="A0A1Y1VZ43"/>
<reference evidence="2 3" key="1">
    <citation type="submission" date="2016-07" db="EMBL/GenBank/DDBJ databases">
        <title>Pervasive Adenine N6-methylation of Active Genes in Fungi.</title>
        <authorList>
            <consortium name="DOE Joint Genome Institute"/>
            <person name="Mondo S.J."/>
            <person name="Dannebaum R.O."/>
            <person name="Kuo R.C."/>
            <person name="Labutti K."/>
            <person name="Haridas S."/>
            <person name="Kuo A."/>
            <person name="Salamov A."/>
            <person name="Ahrendt S.R."/>
            <person name="Lipzen A."/>
            <person name="Sullivan W."/>
            <person name="Andreopoulos W.B."/>
            <person name="Clum A."/>
            <person name="Lindquist E."/>
            <person name="Daum C."/>
            <person name="Ramamoorthy G.K."/>
            <person name="Gryganskyi A."/>
            <person name="Culley D."/>
            <person name="Magnuson J.K."/>
            <person name="James T.Y."/>
            <person name="O'Malley M.A."/>
            <person name="Stajich J.E."/>
            <person name="Spatafora J.W."/>
            <person name="Visel A."/>
            <person name="Grigoriev I.V."/>
        </authorList>
    </citation>
    <scope>NUCLEOTIDE SEQUENCE [LARGE SCALE GENOMIC DNA]</scope>
    <source>
        <strain evidence="2 3">ATCC 12442</strain>
    </source>
</reference>
<feature type="transmembrane region" description="Helical" evidence="1">
    <location>
        <begin position="49"/>
        <end position="68"/>
    </location>
</feature>
<accession>A0A1Y1VZ43</accession>
<feature type="transmembrane region" description="Helical" evidence="1">
    <location>
        <begin position="89"/>
        <end position="113"/>
    </location>
</feature>
<feature type="transmembrane region" description="Helical" evidence="1">
    <location>
        <begin position="7"/>
        <end position="29"/>
    </location>
</feature>
<dbReference type="EMBL" id="MCFD01000015">
    <property type="protein sequence ID" value="ORX66529.1"/>
    <property type="molecule type" value="Genomic_DNA"/>
</dbReference>
<gene>
    <name evidence="2" type="ORF">DL89DRAFT_270052</name>
</gene>
<protein>
    <recommendedName>
        <fullName evidence="4">MARVEL domain-containing protein</fullName>
    </recommendedName>
</protein>
<evidence type="ECO:0000313" key="2">
    <source>
        <dbReference type="EMBL" id="ORX66529.1"/>
    </source>
</evidence>
<evidence type="ECO:0008006" key="4">
    <source>
        <dbReference type="Google" id="ProtNLM"/>
    </source>
</evidence>
<evidence type="ECO:0000313" key="3">
    <source>
        <dbReference type="Proteomes" id="UP000193922"/>
    </source>
</evidence>